<dbReference type="EMBL" id="JAMZMM010000504">
    <property type="protein sequence ID" value="MCP2732186.1"/>
    <property type="molecule type" value="Genomic_DNA"/>
</dbReference>
<protein>
    <submittedName>
        <fullName evidence="2">PEP-CTERM sorting domain-containing protein</fullName>
    </submittedName>
</protein>
<dbReference type="RefSeq" id="WP_254014911.1">
    <property type="nucleotide sequence ID" value="NZ_JAMZMM010000504.1"/>
</dbReference>
<dbReference type="Proteomes" id="UP001204953">
    <property type="component" value="Unassembled WGS sequence"/>
</dbReference>
<reference evidence="2" key="1">
    <citation type="submission" date="2022-06" db="EMBL/GenBank/DDBJ databases">
        <title>New cyanobacteria of genus Symplocastrum in benthos of Lake Baikal.</title>
        <authorList>
            <person name="Sorokovikova E."/>
            <person name="Tikhonova I."/>
            <person name="Krasnopeev A."/>
            <person name="Evseev P."/>
            <person name="Gladkikh A."/>
            <person name="Belykh O."/>
        </authorList>
    </citation>
    <scope>NUCLEOTIDE SEQUENCE</scope>
    <source>
        <strain evidence="2">BBK-W-15</strain>
    </source>
</reference>
<keyword evidence="3" id="KW-1185">Reference proteome</keyword>
<sequence length="298" mass="31906">MNNLTLQPLLGTALASLCLISVTTQVAQAGTLHNDWNYAIDSLTDGVTGGVIGTNGAFEFYGLAMHENNERIFIAINANLPLTGYEDIDSTNGSIAYGDLFFNFSNQDFNTASQNSDLFAIRFAQVNDSGVKELGVYSNVTAKNVTQTNSGFSNLQQYSNYVRANGGIPSMADLAIDNPYFEQTGAWTILNDIASGHKVGDIVFLNNTELSLLGLDFSYFNATGSQSIGFSFNRSLLPSGYFIAHFLAECANDGIALTGQLSQPQVEEVKTVPEPSGIIGMVLFALGLAASKIIKVIC</sequence>
<dbReference type="AlphaFoldDB" id="A0AAE3GYL0"/>
<comment type="caution">
    <text evidence="2">The sequence shown here is derived from an EMBL/GenBank/DDBJ whole genome shotgun (WGS) entry which is preliminary data.</text>
</comment>
<evidence type="ECO:0000313" key="3">
    <source>
        <dbReference type="Proteomes" id="UP001204953"/>
    </source>
</evidence>
<dbReference type="NCBIfam" id="NF041930">
    <property type="entry name" value="Xrt_dep_XDD3"/>
    <property type="match status" value="1"/>
</dbReference>
<proteinExistence type="predicted"/>
<gene>
    <name evidence="2" type="ORF">NJ959_27525</name>
</gene>
<organism evidence="2 3">
    <name type="scientific">Limnofasciculus baicalensis BBK-W-15</name>
    <dbReference type="NCBI Taxonomy" id="2699891"/>
    <lineage>
        <taxon>Bacteria</taxon>
        <taxon>Bacillati</taxon>
        <taxon>Cyanobacteriota</taxon>
        <taxon>Cyanophyceae</taxon>
        <taxon>Coleofasciculales</taxon>
        <taxon>Coleofasciculaceae</taxon>
        <taxon>Limnofasciculus</taxon>
        <taxon>Limnofasciculus baicalensis</taxon>
    </lineage>
</organism>
<evidence type="ECO:0000313" key="2">
    <source>
        <dbReference type="EMBL" id="MCP2732186.1"/>
    </source>
</evidence>
<evidence type="ECO:0000256" key="1">
    <source>
        <dbReference type="SAM" id="SignalP"/>
    </source>
</evidence>
<keyword evidence="1" id="KW-0732">Signal</keyword>
<feature type="signal peptide" evidence="1">
    <location>
        <begin position="1"/>
        <end position="29"/>
    </location>
</feature>
<feature type="chain" id="PRO_5042025662" evidence="1">
    <location>
        <begin position="30"/>
        <end position="298"/>
    </location>
</feature>
<name>A0AAE3GYL0_9CYAN</name>
<accession>A0AAE3GYL0</accession>